<evidence type="ECO:0000313" key="18">
    <source>
        <dbReference type="Proteomes" id="UP000189177"/>
    </source>
</evidence>
<dbReference type="Gene3D" id="3.20.20.70">
    <property type="entry name" value="Aldolase class I"/>
    <property type="match status" value="1"/>
</dbReference>
<evidence type="ECO:0000256" key="12">
    <source>
        <dbReference type="ARBA" id="ARBA00023235"/>
    </source>
</evidence>
<feature type="binding site" evidence="14">
    <location>
        <position position="119"/>
    </location>
    <ligand>
        <name>[4Fe-4S] cluster</name>
        <dbReference type="ChEBI" id="CHEBI:49883"/>
        <note>4Fe-4S-S-AdoMet</note>
    </ligand>
</feature>
<evidence type="ECO:0000313" key="17">
    <source>
        <dbReference type="EMBL" id="OOC11125.1"/>
    </source>
</evidence>
<dbReference type="AlphaFoldDB" id="A0A1V3A1B8"/>
<dbReference type="NCBIfam" id="TIGR03821">
    <property type="entry name" value="EFP_modif_epmB"/>
    <property type="match status" value="1"/>
</dbReference>
<dbReference type="InterPro" id="IPR003739">
    <property type="entry name" value="Lys_aminomutase/Glu_NH3_mut"/>
</dbReference>
<comment type="similarity">
    <text evidence="4">Belongs to the radical SAM superfamily. KamA family.</text>
</comment>
<keyword evidence="6 14" id="KW-0004">4Fe-4S</keyword>
<proteinExistence type="inferred from homology"/>
<dbReference type="PROSITE" id="PS51918">
    <property type="entry name" value="RADICAL_SAM"/>
    <property type="match status" value="1"/>
</dbReference>
<evidence type="ECO:0000256" key="6">
    <source>
        <dbReference type="ARBA" id="ARBA00022485"/>
    </source>
</evidence>
<dbReference type="SFLD" id="SFLDS00029">
    <property type="entry name" value="Radical_SAM"/>
    <property type="match status" value="1"/>
</dbReference>
<dbReference type="Proteomes" id="UP000189177">
    <property type="component" value="Unassembled WGS sequence"/>
</dbReference>
<evidence type="ECO:0000256" key="7">
    <source>
        <dbReference type="ARBA" id="ARBA00022691"/>
    </source>
</evidence>
<evidence type="ECO:0000256" key="13">
    <source>
        <dbReference type="ARBA" id="ARBA00030756"/>
    </source>
</evidence>
<dbReference type="Pfam" id="PF04055">
    <property type="entry name" value="Radical_SAM"/>
    <property type="match status" value="1"/>
</dbReference>
<comment type="cofactor">
    <cofactor evidence="2 15">
        <name>pyridoxal 5'-phosphate</name>
        <dbReference type="ChEBI" id="CHEBI:597326"/>
    </cofactor>
</comment>
<evidence type="ECO:0000259" key="16">
    <source>
        <dbReference type="PROSITE" id="PS51918"/>
    </source>
</evidence>
<dbReference type="PIRSF" id="PIRSF004911">
    <property type="entry name" value="DUF160"/>
    <property type="match status" value="1"/>
</dbReference>
<protein>
    <recommendedName>
        <fullName evidence="5">L-lysine 2,3-aminomutase</fullName>
    </recommendedName>
    <alternativeName>
        <fullName evidence="13">EF-P post-translational modification enzyme B</fullName>
    </alternativeName>
</protein>
<feature type="domain" description="Radical SAM core" evidence="16">
    <location>
        <begin position="105"/>
        <end position="337"/>
    </location>
</feature>
<dbReference type="SFLD" id="SFLDG01070">
    <property type="entry name" value="PLP-dependent"/>
    <property type="match status" value="1"/>
</dbReference>
<keyword evidence="7" id="KW-0949">S-adenosyl-L-methionine</keyword>
<dbReference type="SFLD" id="SFLDF00314">
    <property type="entry name" value="L-lysine_2_3-aminomutase_(yjeK"/>
    <property type="match status" value="1"/>
</dbReference>
<comment type="catalytic activity">
    <reaction evidence="1">
        <text>L-lysine = D-beta-lysine</text>
        <dbReference type="Rhea" id="RHEA:44148"/>
        <dbReference type="ChEBI" id="CHEBI:32551"/>
        <dbReference type="ChEBI" id="CHEBI:84138"/>
    </reaction>
</comment>
<comment type="cofactor">
    <cofactor evidence="3">
        <name>[4Fe-4S] cluster</name>
        <dbReference type="ChEBI" id="CHEBI:49883"/>
    </cofactor>
</comment>
<keyword evidence="9 15" id="KW-0663">Pyridoxal phosphate</keyword>
<dbReference type="SUPFAM" id="SSF102114">
    <property type="entry name" value="Radical SAM enzymes"/>
    <property type="match status" value="1"/>
</dbReference>
<dbReference type="STRING" id="252474.B1A74_02420"/>
<keyword evidence="12" id="KW-0413">Isomerase</keyword>
<accession>A0A1V3A1B8</accession>
<dbReference type="InterPro" id="IPR013785">
    <property type="entry name" value="Aldolase_TIM"/>
</dbReference>
<dbReference type="RefSeq" id="WP_425274668.1">
    <property type="nucleotide sequence ID" value="NZ_MUZR01000007.1"/>
</dbReference>
<keyword evidence="18" id="KW-1185">Reference proteome</keyword>
<evidence type="ECO:0000256" key="9">
    <source>
        <dbReference type="ARBA" id="ARBA00022898"/>
    </source>
</evidence>
<gene>
    <name evidence="17" type="ORF">B1A74_02420</name>
</gene>
<dbReference type="InterPro" id="IPR007197">
    <property type="entry name" value="rSAM"/>
</dbReference>
<reference evidence="17 18" key="1">
    <citation type="submission" date="2017-02" db="EMBL/GenBank/DDBJ databases">
        <title>Genomic diversity within the haloalkaliphilic genus Thioalkalivibrio.</title>
        <authorList>
            <person name="Ahn A.-C."/>
            <person name="Meier-Kolthoff J."/>
            <person name="Overmars L."/>
            <person name="Richter M."/>
            <person name="Woyke T."/>
            <person name="Sorokin D.Y."/>
            <person name="Muyzer G."/>
        </authorList>
    </citation>
    <scope>NUCLEOTIDE SEQUENCE [LARGE SCALE GENOMIC DNA]</scope>
    <source>
        <strain evidence="17 18">HL17</strain>
    </source>
</reference>
<evidence type="ECO:0000256" key="10">
    <source>
        <dbReference type="ARBA" id="ARBA00023004"/>
    </source>
</evidence>
<evidence type="ECO:0000256" key="14">
    <source>
        <dbReference type="PIRSR" id="PIRSR004911-1"/>
    </source>
</evidence>
<dbReference type="PANTHER" id="PTHR30538:SF1">
    <property type="entry name" value="L-LYSINE 2,3-AMINOMUTASE"/>
    <property type="match status" value="1"/>
</dbReference>
<dbReference type="InterPro" id="IPR022462">
    <property type="entry name" value="EpmB"/>
</dbReference>
<feature type="modified residue" description="N6-(pyridoxal phosphate)lysine" evidence="15">
    <location>
        <position position="331"/>
    </location>
</feature>
<evidence type="ECO:0000256" key="5">
    <source>
        <dbReference type="ARBA" id="ARBA00022363"/>
    </source>
</evidence>
<keyword evidence="8 14" id="KW-0479">Metal-binding</keyword>
<dbReference type="InterPro" id="IPR058240">
    <property type="entry name" value="rSAM_sf"/>
</dbReference>
<organism evidence="17 18">
    <name type="scientific">Thioalkalivibrio halophilus</name>
    <dbReference type="NCBI Taxonomy" id="252474"/>
    <lineage>
        <taxon>Bacteria</taxon>
        <taxon>Pseudomonadati</taxon>
        <taxon>Pseudomonadota</taxon>
        <taxon>Gammaproteobacteria</taxon>
        <taxon>Chromatiales</taxon>
        <taxon>Ectothiorhodospiraceae</taxon>
        <taxon>Thioalkalivibrio</taxon>
    </lineage>
</organism>
<keyword evidence="10" id="KW-0408">Iron</keyword>
<dbReference type="GO" id="GO:0046872">
    <property type="term" value="F:metal ion binding"/>
    <property type="evidence" value="ECO:0007669"/>
    <property type="project" value="UniProtKB-KW"/>
</dbReference>
<dbReference type="GO" id="GO:0051539">
    <property type="term" value="F:4 iron, 4 sulfur cluster binding"/>
    <property type="evidence" value="ECO:0007669"/>
    <property type="project" value="UniProtKB-KW"/>
</dbReference>
<evidence type="ECO:0000256" key="2">
    <source>
        <dbReference type="ARBA" id="ARBA00001933"/>
    </source>
</evidence>
<keyword evidence="11 14" id="KW-0411">Iron-sulfur</keyword>
<dbReference type="PANTHER" id="PTHR30538">
    <property type="entry name" value="LYSINE 2,3-AMINOMUTASE-RELATED"/>
    <property type="match status" value="1"/>
</dbReference>
<evidence type="ECO:0000256" key="8">
    <source>
        <dbReference type="ARBA" id="ARBA00022723"/>
    </source>
</evidence>
<evidence type="ECO:0000256" key="11">
    <source>
        <dbReference type="ARBA" id="ARBA00023014"/>
    </source>
</evidence>
<sequence>MITRTPPATHTPPWQRALATAIRDPATLARRLSLAPEHLPGMHAGHASFPIRVPESWLARIAPGDPADPLLRQVLPLAEEADEVPGFVADPVGDHDALAAPGVVHKYAGRALLLTTGACAIHCRYCFRREFDYADHNPARDDWGPALDYLAAHPDIHEVILSGGDPLSQSDTRLARLVARLEAIPHVERLRIHTRLPVVLPERVDDALLDWLGRGRLQHVLVLHANHPREFAAPADRALERLRASGIALLNQAVLLAGVNDDADTLVDLQETGFRHGVLPYYLHCLDRTRGTAHFEVGAERAAVLYAEMHRRLPGYLLPRRVREIPGEPGKTPLGGNTPE</sequence>
<comment type="caution">
    <text evidence="17">The sequence shown here is derived from an EMBL/GenBank/DDBJ whole genome shotgun (WGS) entry which is preliminary data.</text>
</comment>
<evidence type="ECO:0000256" key="3">
    <source>
        <dbReference type="ARBA" id="ARBA00001966"/>
    </source>
</evidence>
<evidence type="ECO:0000256" key="15">
    <source>
        <dbReference type="PIRSR" id="PIRSR603739-50"/>
    </source>
</evidence>
<dbReference type="NCBIfam" id="TIGR00238">
    <property type="entry name" value="KamA family radical SAM protein"/>
    <property type="match status" value="1"/>
</dbReference>
<evidence type="ECO:0000256" key="4">
    <source>
        <dbReference type="ARBA" id="ARBA00008703"/>
    </source>
</evidence>
<dbReference type="GO" id="GO:0016853">
    <property type="term" value="F:isomerase activity"/>
    <property type="evidence" value="ECO:0007669"/>
    <property type="project" value="UniProtKB-KW"/>
</dbReference>
<dbReference type="CDD" id="cd01335">
    <property type="entry name" value="Radical_SAM"/>
    <property type="match status" value="1"/>
</dbReference>
<feature type="binding site" evidence="14">
    <location>
        <position position="123"/>
    </location>
    <ligand>
        <name>[4Fe-4S] cluster</name>
        <dbReference type="ChEBI" id="CHEBI:49883"/>
        <note>4Fe-4S-S-AdoMet</note>
    </ligand>
</feature>
<feature type="binding site" evidence="14">
    <location>
        <position position="126"/>
    </location>
    <ligand>
        <name>[4Fe-4S] cluster</name>
        <dbReference type="ChEBI" id="CHEBI:49883"/>
        <note>4Fe-4S-S-AdoMet</note>
    </ligand>
</feature>
<name>A0A1V3A1B8_9GAMM</name>
<dbReference type="EMBL" id="MUZR01000007">
    <property type="protein sequence ID" value="OOC11125.1"/>
    <property type="molecule type" value="Genomic_DNA"/>
</dbReference>
<evidence type="ECO:0000256" key="1">
    <source>
        <dbReference type="ARBA" id="ARBA00001352"/>
    </source>
</evidence>